<dbReference type="AlphaFoldDB" id="A0A8H7PQJ6"/>
<dbReference type="Proteomes" id="UP000654370">
    <property type="component" value="Unassembled WGS sequence"/>
</dbReference>
<dbReference type="OrthoDB" id="2405642at2759"/>
<accession>A0A8H7PQJ6</accession>
<organism evidence="1 2">
    <name type="scientific">Mortierella isabellina</name>
    <name type="common">Filamentous fungus</name>
    <name type="synonym">Umbelopsis isabellina</name>
    <dbReference type="NCBI Taxonomy" id="91625"/>
    <lineage>
        <taxon>Eukaryota</taxon>
        <taxon>Fungi</taxon>
        <taxon>Fungi incertae sedis</taxon>
        <taxon>Mucoromycota</taxon>
        <taxon>Mucoromycotina</taxon>
        <taxon>Umbelopsidomycetes</taxon>
        <taxon>Umbelopsidales</taxon>
        <taxon>Umbelopsidaceae</taxon>
        <taxon>Umbelopsis</taxon>
    </lineage>
</organism>
<comment type="caution">
    <text evidence="1">The sequence shown here is derived from an EMBL/GenBank/DDBJ whole genome shotgun (WGS) entry which is preliminary data.</text>
</comment>
<keyword evidence="2" id="KW-1185">Reference proteome</keyword>
<reference evidence="1" key="1">
    <citation type="submission" date="2020-12" db="EMBL/GenBank/DDBJ databases">
        <title>Metabolic potential, ecology and presence of endohyphal bacteria is reflected in genomic diversity of Mucoromycotina.</title>
        <authorList>
            <person name="Muszewska A."/>
            <person name="Okrasinska A."/>
            <person name="Steczkiewicz K."/>
            <person name="Drgas O."/>
            <person name="Orlowska M."/>
            <person name="Perlinska-Lenart U."/>
            <person name="Aleksandrzak-Piekarczyk T."/>
            <person name="Szatraj K."/>
            <person name="Zielenkiewicz U."/>
            <person name="Pilsyk S."/>
            <person name="Malc E."/>
            <person name="Mieczkowski P."/>
            <person name="Kruszewska J.S."/>
            <person name="Biernat P."/>
            <person name="Pawlowska J."/>
        </authorList>
    </citation>
    <scope>NUCLEOTIDE SEQUENCE</scope>
    <source>
        <strain evidence="1">WA0000067209</strain>
    </source>
</reference>
<sequence>MHSLIHYYPQNMSVTFWQAPSMKRSATVHTELNLKQIEHPKKSPFPCERNDSMIKIVGPKEMSRRPSVKDLASDVYIAASAEKQIKLKKPQSEVTILVNAFIQYFKSVKERKQDMKKTWTTGQINTLNDEQ</sequence>
<proteinExistence type="predicted"/>
<protein>
    <submittedName>
        <fullName evidence="1">Uncharacterized protein</fullName>
    </submittedName>
</protein>
<dbReference type="EMBL" id="JAEPQZ010000008">
    <property type="protein sequence ID" value="KAG2178256.1"/>
    <property type="molecule type" value="Genomic_DNA"/>
</dbReference>
<evidence type="ECO:0000313" key="2">
    <source>
        <dbReference type="Proteomes" id="UP000654370"/>
    </source>
</evidence>
<evidence type="ECO:0000313" key="1">
    <source>
        <dbReference type="EMBL" id="KAG2178256.1"/>
    </source>
</evidence>
<name>A0A8H7PQJ6_MORIS</name>
<gene>
    <name evidence="1" type="ORF">INT43_003509</name>
</gene>